<dbReference type="SUPFAM" id="SSF52540">
    <property type="entry name" value="P-loop containing nucleoside triphosphate hydrolases"/>
    <property type="match status" value="1"/>
</dbReference>
<reference evidence="2 3" key="1">
    <citation type="submission" date="2020-03" db="EMBL/GenBank/DDBJ databases">
        <title>Whole genome shotgun sequence of Phytohabitans houttuyneae NBRC 108639.</title>
        <authorList>
            <person name="Komaki H."/>
            <person name="Tamura T."/>
        </authorList>
    </citation>
    <scope>NUCLEOTIDE SEQUENCE [LARGE SCALE GENOMIC DNA]</scope>
    <source>
        <strain evidence="2 3">NBRC 108639</strain>
    </source>
</reference>
<dbReference type="Pfam" id="PF01695">
    <property type="entry name" value="IstB_IS21"/>
    <property type="match status" value="1"/>
</dbReference>
<gene>
    <name evidence="2" type="ORF">Phou_037020</name>
</gene>
<dbReference type="AlphaFoldDB" id="A0A6V8K300"/>
<evidence type="ECO:0000313" key="2">
    <source>
        <dbReference type="EMBL" id="GFJ79522.1"/>
    </source>
</evidence>
<dbReference type="PANTHER" id="PTHR30050">
    <property type="entry name" value="CHROMOSOMAL REPLICATION INITIATOR PROTEIN DNAA"/>
    <property type="match status" value="1"/>
</dbReference>
<dbReference type="Gene3D" id="3.40.50.300">
    <property type="entry name" value="P-loop containing nucleotide triphosphate hydrolases"/>
    <property type="match status" value="1"/>
</dbReference>
<reference evidence="2 3" key="2">
    <citation type="submission" date="2020-03" db="EMBL/GenBank/DDBJ databases">
        <authorList>
            <person name="Ichikawa N."/>
            <person name="Kimura A."/>
            <person name="Kitahashi Y."/>
            <person name="Uohara A."/>
        </authorList>
    </citation>
    <scope>NUCLEOTIDE SEQUENCE [LARGE SCALE GENOMIC DNA]</scope>
    <source>
        <strain evidence="2 3">NBRC 108639</strain>
    </source>
</reference>
<dbReference type="GO" id="GO:0005524">
    <property type="term" value="F:ATP binding"/>
    <property type="evidence" value="ECO:0007669"/>
    <property type="project" value="InterPro"/>
</dbReference>
<evidence type="ECO:0000313" key="3">
    <source>
        <dbReference type="Proteomes" id="UP000482800"/>
    </source>
</evidence>
<sequence>MTDIPPLTAEILARRGIDPAAADAWVPAEYDPVTFRTEQAREVLSRVIPTRFAEAKADHPEVADWVRRYLKAPNEAPSLVLVGPTGTGKTWQCWGAARAIVEGLAATGRGLIWRATTHPDLNAALRPKPDQSHSWALEPYLEAELLLLDDVGAGKQSDWTGDSLYRLVDHRWSNRKTTIYSTNLTAKALTDAVGDRVVSRLADAVHVTIKGTDRRWAA</sequence>
<dbReference type="PANTHER" id="PTHR30050:SF4">
    <property type="entry name" value="ATP-BINDING PROTEIN RV3427C IN INSERTION SEQUENCE-RELATED"/>
    <property type="match status" value="1"/>
</dbReference>
<dbReference type="RefSeq" id="WP_173057046.1">
    <property type="nucleotide sequence ID" value="NZ_BAABGO010000001.1"/>
</dbReference>
<protein>
    <recommendedName>
        <fullName evidence="1">IstB-like ATP-binding domain-containing protein</fullName>
    </recommendedName>
</protein>
<accession>A0A6V8K300</accession>
<feature type="domain" description="IstB-like ATP-binding" evidence="1">
    <location>
        <begin position="75"/>
        <end position="198"/>
    </location>
</feature>
<evidence type="ECO:0000259" key="1">
    <source>
        <dbReference type="Pfam" id="PF01695"/>
    </source>
</evidence>
<dbReference type="GO" id="GO:0006260">
    <property type="term" value="P:DNA replication"/>
    <property type="evidence" value="ECO:0007669"/>
    <property type="project" value="TreeGrafter"/>
</dbReference>
<dbReference type="Proteomes" id="UP000482800">
    <property type="component" value="Unassembled WGS sequence"/>
</dbReference>
<proteinExistence type="predicted"/>
<dbReference type="EMBL" id="BLPF01000001">
    <property type="protein sequence ID" value="GFJ79522.1"/>
    <property type="molecule type" value="Genomic_DNA"/>
</dbReference>
<organism evidence="2 3">
    <name type="scientific">Phytohabitans houttuyneae</name>
    <dbReference type="NCBI Taxonomy" id="1076126"/>
    <lineage>
        <taxon>Bacteria</taxon>
        <taxon>Bacillati</taxon>
        <taxon>Actinomycetota</taxon>
        <taxon>Actinomycetes</taxon>
        <taxon>Micromonosporales</taxon>
        <taxon>Micromonosporaceae</taxon>
    </lineage>
</organism>
<dbReference type="InterPro" id="IPR027417">
    <property type="entry name" value="P-loop_NTPase"/>
</dbReference>
<dbReference type="InterPro" id="IPR002611">
    <property type="entry name" value="IstB_ATP-bd"/>
</dbReference>
<name>A0A6V8K300_9ACTN</name>
<keyword evidence="3" id="KW-1185">Reference proteome</keyword>
<comment type="caution">
    <text evidence="2">The sequence shown here is derived from an EMBL/GenBank/DDBJ whole genome shotgun (WGS) entry which is preliminary data.</text>
</comment>